<reference evidence="3" key="1">
    <citation type="submission" date="2020-01" db="EMBL/GenBank/DDBJ databases">
        <title>Draft genome sequence of the Termite Coptotermes fromosanus.</title>
        <authorList>
            <person name="Itakura S."/>
            <person name="Yosikawa Y."/>
            <person name="Umezawa K."/>
        </authorList>
    </citation>
    <scope>NUCLEOTIDE SEQUENCE [LARGE SCALE GENOMIC DNA]</scope>
</reference>
<proteinExistence type="predicted"/>
<keyword evidence="3" id="KW-1185">Reference proteome</keyword>
<dbReference type="OrthoDB" id="8195975at2759"/>
<dbReference type="InParanoid" id="A0A6L2Q7P8"/>
<evidence type="ECO:0000313" key="3">
    <source>
        <dbReference type="Proteomes" id="UP000502823"/>
    </source>
</evidence>
<organism evidence="2 3">
    <name type="scientific">Coptotermes formosanus</name>
    <name type="common">Formosan subterranean termite</name>
    <dbReference type="NCBI Taxonomy" id="36987"/>
    <lineage>
        <taxon>Eukaryota</taxon>
        <taxon>Metazoa</taxon>
        <taxon>Ecdysozoa</taxon>
        <taxon>Arthropoda</taxon>
        <taxon>Hexapoda</taxon>
        <taxon>Insecta</taxon>
        <taxon>Pterygota</taxon>
        <taxon>Neoptera</taxon>
        <taxon>Polyneoptera</taxon>
        <taxon>Dictyoptera</taxon>
        <taxon>Blattodea</taxon>
        <taxon>Blattoidea</taxon>
        <taxon>Termitoidae</taxon>
        <taxon>Rhinotermitidae</taxon>
        <taxon>Coptotermes</taxon>
    </lineage>
</organism>
<accession>A0A6L2Q7P8</accession>
<dbReference type="Proteomes" id="UP000502823">
    <property type="component" value="Unassembled WGS sequence"/>
</dbReference>
<sequence>MPPVGFEPTIPASAQPQTYTLDPAVCLLTASLVVANQNGAERHEKDQEEVILLEVQPIVNKNSKDKRSPQHGSSQVVFGPSPGQFIVRTNNPSEGTQPQVAPEHLSLLEQLVAQQQQEEGAQTLSQPVLQQLLIARYSCESVETLMGKFRGSECQQTPTGS</sequence>
<evidence type="ECO:0000313" key="2">
    <source>
        <dbReference type="EMBL" id="GFG40953.1"/>
    </source>
</evidence>
<feature type="compositionally biased region" description="Polar residues" evidence="1">
    <location>
        <begin position="87"/>
        <end position="99"/>
    </location>
</feature>
<evidence type="ECO:0000256" key="1">
    <source>
        <dbReference type="SAM" id="MobiDB-lite"/>
    </source>
</evidence>
<gene>
    <name evidence="2" type="ORF">Cfor_04698</name>
</gene>
<comment type="caution">
    <text evidence="2">The sequence shown here is derived from an EMBL/GenBank/DDBJ whole genome shotgun (WGS) entry which is preliminary data.</text>
</comment>
<name>A0A6L2Q7P8_COPFO</name>
<dbReference type="EMBL" id="BLKM01002848">
    <property type="protein sequence ID" value="GFG40953.1"/>
    <property type="molecule type" value="Genomic_DNA"/>
</dbReference>
<feature type="region of interest" description="Disordered" evidence="1">
    <location>
        <begin position="61"/>
        <end position="99"/>
    </location>
</feature>
<protein>
    <submittedName>
        <fullName evidence="2">Uncharacterized protein</fullName>
    </submittedName>
</protein>
<dbReference type="AlphaFoldDB" id="A0A6L2Q7P8"/>